<evidence type="ECO:0000259" key="11">
    <source>
        <dbReference type="PROSITE" id="PS50929"/>
    </source>
</evidence>
<dbReference type="FunFam" id="3.40.50.300:FF:000973">
    <property type="entry name" value="Multidrug resistance-associated protein 4"/>
    <property type="match status" value="1"/>
</dbReference>
<dbReference type="InterPro" id="IPR027417">
    <property type="entry name" value="P-loop_NTPase"/>
</dbReference>
<dbReference type="CDD" id="cd03244">
    <property type="entry name" value="ABCC_MRP_domain2"/>
    <property type="match status" value="1"/>
</dbReference>
<dbReference type="EMBL" id="JADGKB010000145">
    <property type="protein sequence ID" value="KAJ3252314.1"/>
    <property type="molecule type" value="Genomic_DNA"/>
</dbReference>
<proteinExistence type="predicted"/>
<keyword evidence="3 9" id="KW-0812">Transmembrane</keyword>
<keyword evidence="5" id="KW-0547">Nucleotide-binding</keyword>
<organism evidence="12 13">
    <name type="scientific">Boothiomyces macroporosus</name>
    <dbReference type="NCBI Taxonomy" id="261099"/>
    <lineage>
        <taxon>Eukaryota</taxon>
        <taxon>Fungi</taxon>
        <taxon>Fungi incertae sedis</taxon>
        <taxon>Chytridiomycota</taxon>
        <taxon>Chytridiomycota incertae sedis</taxon>
        <taxon>Chytridiomycetes</taxon>
        <taxon>Rhizophydiales</taxon>
        <taxon>Terramycetaceae</taxon>
        <taxon>Boothiomyces</taxon>
    </lineage>
</organism>
<evidence type="ECO:0000256" key="1">
    <source>
        <dbReference type="ARBA" id="ARBA00004128"/>
    </source>
</evidence>
<dbReference type="Gene3D" id="1.20.1560.10">
    <property type="entry name" value="ABC transporter type 1, transmembrane domain"/>
    <property type="match status" value="2"/>
</dbReference>
<feature type="domain" description="ABC transporter" evidence="10">
    <location>
        <begin position="721"/>
        <end position="937"/>
    </location>
</feature>
<evidence type="ECO:0000313" key="12">
    <source>
        <dbReference type="EMBL" id="KAJ3252314.1"/>
    </source>
</evidence>
<evidence type="ECO:0000256" key="7">
    <source>
        <dbReference type="ARBA" id="ARBA00022989"/>
    </source>
</evidence>
<dbReference type="InterPro" id="IPR003593">
    <property type="entry name" value="AAA+_ATPase"/>
</dbReference>
<dbReference type="InterPro" id="IPR036640">
    <property type="entry name" value="ABC1_TM_sf"/>
</dbReference>
<keyword evidence="4" id="KW-0677">Repeat</keyword>
<dbReference type="PANTHER" id="PTHR24223:SF443">
    <property type="entry name" value="MULTIDRUG-RESISTANCE LIKE PROTEIN 1, ISOFORM I"/>
    <property type="match status" value="1"/>
</dbReference>
<keyword evidence="6" id="KW-0067">ATP-binding</keyword>
<dbReference type="CDD" id="cd03250">
    <property type="entry name" value="ABCC_MRP_domain1"/>
    <property type="match status" value="1"/>
</dbReference>
<dbReference type="SMART" id="SM00382">
    <property type="entry name" value="AAA"/>
    <property type="match status" value="2"/>
</dbReference>
<keyword evidence="13" id="KW-1185">Reference proteome</keyword>
<dbReference type="PANTHER" id="PTHR24223">
    <property type="entry name" value="ATP-BINDING CASSETTE SUB-FAMILY C"/>
    <property type="match status" value="1"/>
</dbReference>
<evidence type="ECO:0000256" key="6">
    <source>
        <dbReference type="ARBA" id="ARBA00022840"/>
    </source>
</evidence>
<dbReference type="SUPFAM" id="SSF90123">
    <property type="entry name" value="ABC transporter transmembrane region"/>
    <property type="match status" value="1"/>
</dbReference>
<sequence>MQIVKYRGMEEWFAKRIQSYRQAELNGIKKFSTLTLLIQIFLAAGGELDPSIVLPSIYLFQNLKEPVNDGTQVIYIWANLKIAWNRISGFTSSDDSVSDRVIEQLPFIESENAVELIDAVFTHTKEAGQAEPFKLGPMNLNIKKGALVIVVGAVGSGKSSFLSALTRQMELESGKAKTYGKIAYCLQTPWLISGTIKNNIEFFTQPNKENLESAIHATCLESDILSFPKGVDTLLGDSGGEFILTIVNLSGGQKARVALARALYADADIYLLDDPIAALDANVGATVFSRAVKKHLSGKTVIMLTHQLQLVQHADCIIHIDSGKVVGNGSFEELLETNVQFADLMKEYRSLDEDSAFSDSTAIPKPSEIPKQEARDIIAAEDRSVGVVKGQNYVYYAKSVGWTSLVTLLCTISTIAGGVAALIYLVDSSNNPNLPDNFIAIFTSLGVAQAISYTLMFGSIVYGCFQASKKVHASIISRLLAAPMFFYDSQPIGRILNRLNSDISALDGGIVQSLIRIILNFSNVAINSVLILQASWWVIIAISAVLFLCGILFSKYQSSNREVKRIVSISKSPLDAHVSESIRGIQTIKSCGIRQEFVNKHWKAVDDYLVSSFILDSIMMWFNLRVSLLACLLTLALMLIGVVSKSTNTGNLYITSAIGLALTAALNFSTSMFKFLLACGIWENQLNSIERLRHYELELPKEADRSTSDDPKEIWPSSGNIEFSKVVLRYASRPAYNVLDKLSFAIRGGENIGVVGRTGSGKSSMVSALFRLVELYSGTITIDGIDPVLFTGTIRENLDDDLKASDVEIWKALESVGLKEFVSGLDGKLEYRVSQKGDNFSQGQKQLICLARAIIASPKILVLDEATSSVDSAGDHLIQNVLKTQFSKSTIMSVAHRLGTIAEFDKVIILDCGRLVEFDSPANLLDNPDSLFSQLVEASGTTNANMIKSIVHK</sequence>
<dbReference type="Pfam" id="PF00005">
    <property type="entry name" value="ABC_tran"/>
    <property type="match status" value="2"/>
</dbReference>
<dbReference type="PROSITE" id="PS00211">
    <property type="entry name" value="ABC_TRANSPORTER_1"/>
    <property type="match status" value="2"/>
</dbReference>
<dbReference type="InterPro" id="IPR011527">
    <property type="entry name" value="ABC1_TM_dom"/>
</dbReference>
<dbReference type="Gene3D" id="3.40.50.300">
    <property type="entry name" value="P-loop containing nucleotide triphosphate hydrolases"/>
    <property type="match status" value="2"/>
</dbReference>
<feature type="transmembrane region" description="Helical" evidence="9">
    <location>
        <begin position="438"/>
        <end position="465"/>
    </location>
</feature>
<evidence type="ECO:0000313" key="13">
    <source>
        <dbReference type="Proteomes" id="UP001210925"/>
    </source>
</evidence>
<dbReference type="InterPro" id="IPR003439">
    <property type="entry name" value="ABC_transporter-like_ATP-bd"/>
</dbReference>
<dbReference type="SUPFAM" id="SSF52540">
    <property type="entry name" value="P-loop containing nucleoside triphosphate hydrolases"/>
    <property type="match status" value="2"/>
</dbReference>
<evidence type="ECO:0000259" key="10">
    <source>
        <dbReference type="PROSITE" id="PS50893"/>
    </source>
</evidence>
<dbReference type="GO" id="GO:0005524">
    <property type="term" value="F:ATP binding"/>
    <property type="evidence" value="ECO:0007669"/>
    <property type="project" value="UniProtKB-KW"/>
</dbReference>
<dbReference type="InterPro" id="IPR050173">
    <property type="entry name" value="ABC_transporter_C-like"/>
</dbReference>
<dbReference type="CDD" id="cd18580">
    <property type="entry name" value="ABC_6TM_ABCC_D2"/>
    <property type="match status" value="1"/>
</dbReference>
<evidence type="ECO:0000256" key="8">
    <source>
        <dbReference type="ARBA" id="ARBA00023136"/>
    </source>
</evidence>
<feature type="transmembrane region" description="Helical" evidence="9">
    <location>
        <begin position="622"/>
        <end position="644"/>
    </location>
</feature>
<name>A0AAD5UDR6_9FUNG</name>
<dbReference type="InterPro" id="IPR044726">
    <property type="entry name" value="ABCC_6TM_D2"/>
</dbReference>
<comment type="subcellular location">
    <subcellularLocation>
        <location evidence="1">Vacuole membrane</location>
        <topology evidence="1">Multi-pass membrane protein</topology>
    </subcellularLocation>
</comment>
<dbReference type="PROSITE" id="PS50929">
    <property type="entry name" value="ABC_TM1F"/>
    <property type="match status" value="1"/>
</dbReference>
<dbReference type="Proteomes" id="UP001210925">
    <property type="component" value="Unassembled WGS sequence"/>
</dbReference>
<feature type="transmembrane region" description="Helical" evidence="9">
    <location>
        <begin position="534"/>
        <end position="554"/>
    </location>
</feature>
<dbReference type="PROSITE" id="PS50893">
    <property type="entry name" value="ABC_TRANSPORTER_2"/>
    <property type="match status" value="2"/>
</dbReference>
<evidence type="ECO:0000256" key="9">
    <source>
        <dbReference type="SAM" id="Phobius"/>
    </source>
</evidence>
<evidence type="ECO:0000256" key="4">
    <source>
        <dbReference type="ARBA" id="ARBA00022737"/>
    </source>
</evidence>
<evidence type="ECO:0000256" key="3">
    <source>
        <dbReference type="ARBA" id="ARBA00022692"/>
    </source>
</evidence>
<dbReference type="GO" id="GO:0140359">
    <property type="term" value="F:ABC-type transporter activity"/>
    <property type="evidence" value="ECO:0007669"/>
    <property type="project" value="InterPro"/>
</dbReference>
<dbReference type="AlphaFoldDB" id="A0AAD5UDR6"/>
<gene>
    <name evidence="12" type="primary">ABCC1_4</name>
    <name evidence="12" type="ORF">HK103_001620</name>
</gene>
<dbReference type="InterPro" id="IPR017871">
    <property type="entry name" value="ABC_transporter-like_CS"/>
</dbReference>
<feature type="domain" description="ABC transmembrane type-1" evidence="11">
    <location>
        <begin position="402"/>
        <end position="678"/>
    </location>
</feature>
<feature type="domain" description="ABC transporter" evidence="10">
    <location>
        <begin position="114"/>
        <end position="347"/>
    </location>
</feature>
<protein>
    <submittedName>
        <fullName evidence="12">Multidrug resistance-associated protein 1</fullName>
    </submittedName>
</protein>
<keyword evidence="8 9" id="KW-0472">Membrane</keyword>
<dbReference type="GO" id="GO:0016887">
    <property type="term" value="F:ATP hydrolysis activity"/>
    <property type="evidence" value="ECO:0007669"/>
    <property type="project" value="InterPro"/>
</dbReference>
<feature type="transmembrane region" description="Helical" evidence="9">
    <location>
        <begin position="405"/>
        <end position="426"/>
    </location>
</feature>
<evidence type="ECO:0000256" key="2">
    <source>
        <dbReference type="ARBA" id="ARBA00022448"/>
    </source>
</evidence>
<reference evidence="12" key="1">
    <citation type="submission" date="2020-05" db="EMBL/GenBank/DDBJ databases">
        <title>Phylogenomic resolution of chytrid fungi.</title>
        <authorList>
            <person name="Stajich J.E."/>
            <person name="Amses K."/>
            <person name="Simmons R."/>
            <person name="Seto K."/>
            <person name="Myers J."/>
            <person name="Bonds A."/>
            <person name="Quandt C.A."/>
            <person name="Barry K."/>
            <person name="Liu P."/>
            <person name="Grigoriev I."/>
            <person name="Longcore J.E."/>
            <person name="James T.Y."/>
        </authorList>
    </citation>
    <scope>NUCLEOTIDE SEQUENCE</scope>
    <source>
        <strain evidence="12">PLAUS21</strain>
    </source>
</reference>
<keyword evidence="7 9" id="KW-1133">Transmembrane helix</keyword>
<feature type="transmembrane region" description="Helical" evidence="9">
    <location>
        <begin position="650"/>
        <end position="668"/>
    </location>
</feature>
<dbReference type="GO" id="GO:0000329">
    <property type="term" value="C:fungal-type vacuole membrane"/>
    <property type="evidence" value="ECO:0007669"/>
    <property type="project" value="UniProtKB-ARBA"/>
</dbReference>
<accession>A0AAD5UDR6</accession>
<comment type="caution">
    <text evidence="12">The sequence shown here is derived from an EMBL/GenBank/DDBJ whole genome shotgun (WGS) entry which is preliminary data.</text>
</comment>
<evidence type="ECO:0000256" key="5">
    <source>
        <dbReference type="ARBA" id="ARBA00022741"/>
    </source>
</evidence>
<dbReference type="Pfam" id="PF00664">
    <property type="entry name" value="ABC_membrane"/>
    <property type="match status" value="1"/>
</dbReference>
<keyword evidence="2" id="KW-0813">Transport</keyword>